<gene>
    <name evidence="1" type="ORF">SEMRO_902_G218150.1</name>
</gene>
<evidence type="ECO:0000313" key="1">
    <source>
        <dbReference type="EMBL" id="CAB9518051.1"/>
    </source>
</evidence>
<protein>
    <submittedName>
        <fullName evidence="1">Uncharacterized protein</fullName>
    </submittedName>
</protein>
<keyword evidence="2" id="KW-1185">Reference proteome</keyword>
<dbReference type="EMBL" id="CAICTM010000900">
    <property type="protein sequence ID" value="CAB9518051.1"/>
    <property type="molecule type" value="Genomic_DNA"/>
</dbReference>
<dbReference type="AlphaFoldDB" id="A0A9N8HLB5"/>
<comment type="caution">
    <text evidence="1">The sequence shown here is derived from an EMBL/GenBank/DDBJ whole genome shotgun (WGS) entry which is preliminary data.</text>
</comment>
<dbReference type="Proteomes" id="UP001153069">
    <property type="component" value="Unassembled WGS sequence"/>
</dbReference>
<name>A0A9N8HLB5_9STRA</name>
<accession>A0A9N8HLB5</accession>
<organism evidence="1 2">
    <name type="scientific">Seminavis robusta</name>
    <dbReference type="NCBI Taxonomy" id="568900"/>
    <lineage>
        <taxon>Eukaryota</taxon>
        <taxon>Sar</taxon>
        <taxon>Stramenopiles</taxon>
        <taxon>Ochrophyta</taxon>
        <taxon>Bacillariophyta</taxon>
        <taxon>Bacillariophyceae</taxon>
        <taxon>Bacillariophycidae</taxon>
        <taxon>Naviculales</taxon>
        <taxon>Naviculaceae</taxon>
        <taxon>Seminavis</taxon>
    </lineage>
</organism>
<reference evidence="1" key="1">
    <citation type="submission" date="2020-06" db="EMBL/GenBank/DDBJ databases">
        <authorList>
            <consortium name="Plant Systems Biology data submission"/>
        </authorList>
    </citation>
    <scope>NUCLEOTIDE SEQUENCE</scope>
    <source>
        <strain evidence="1">D6</strain>
    </source>
</reference>
<evidence type="ECO:0000313" key="2">
    <source>
        <dbReference type="Proteomes" id="UP001153069"/>
    </source>
</evidence>
<proteinExistence type="predicted"/>
<sequence>MMSTLQYSAAQYNSVVYTDLPADSWITLNQIARVAPNFVINTGSSMPSSTTTELTAPFGASTETILLYSVLEGMARCAISSRLDGNGFVAAAQKILNEKAEGYTEVLYKFAAHVNERSPQKVNNNVSDSDSDRTPVEDVMAKTAVHAFIGSVETQNIYDNNYIRSLQEAVLAFKASST</sequence>